<accession>A0A814AA42</accession>
<name>A0A814AA42_9BILA</name>
<protein>
    <recommendedName>
        <fullName evidence="2">Cathepsin propeptide inhibitor domain-containing protein</fullName>
    </recommendedName>
</protein>
<proteinExistence type="predicted"/>
<dbReference type="Gene3D" id="1.10.287.2250">
    <property type="match status" value="1"/>
</dbReference>
<organism evidence="3 4">
    <name type="scientific">Brachionus calyciflorus</name>
    <dbReference type="NCBI Taxonomy" id="104777"/>
    <lineage>
        <taxon>Eukaryota</taxon>
        <taxon>Metazoa</taxon>
        <taxon>Spiralia</taxon>
        <taxon>Gnathifera</taxon>
        <taxon>Rotifera</taxon>
        <taxon>Eurotatoria</taxon>
        <taxon>Monogononta</taxon>
        <taxon>Pseudotrocha</taxon>
        <taxon>Ploima</taxon>
        <taxon>Brachionidae</taxon>
        <taxon>Brachionus</taxon>
    </lineage>
</organism>
<keyword evidence="1" id="KW-0732">Signal</keyword>
<feature type="chain" id="PRO_5032695576" description="Cathepsin propeptide inhibitor domain-containing protein" evidence="1">
    <location>
        <begin position="19"/>
        <end position="111"/>
    </location>
</feature>
<sequence length="111" mass="13272">MRFFFIIFILNLIALSLASIDQEWDLFKKSFNKVYTLPNEEAYRRSIWEVNRNFVENFNSMNPQFHLKINQFGDLTAEEYKRIALGLVVSRNIISKNIKNTLNSRKIFTFK</sequence>
<evidence type="ECO:0000259" key="2">
    <source>
        <dbReference type="SMART" id="SM00848"/>
    </source>
</evidence>
<evidence type="ECO:0000313" key="4">
    <source>
        <dbReference type="Proteomes" id="UP000663879"/>
    </source>
</evidence>
<feature type="signal peptide" evidence="1">
    <location>
        <begin position="1"/>
        <end position="18"/>
    </location>
</feature>
<dbReference type="InterPro" id="IPR013201">
    <property type="entry name" value="Prot_inhib_I29"/>
</dbReference>
<reference evidence="3" key="1">
    <citation type="submission" date="2021-02" db="EMBL/GenBank/DDBJ databases">
        <authorList>
            <person name="Nowell W R."/>
        </authorList>
    </citation>
    <scope>NUCLEOTIDE SEQUENCE</scope>
    <source>
        <strain evidence="3">Ploen Becks lab</strain>
    </source>
</reference>
<dbReference type="SUPFAM" id="SSF54001">
    <property type="entry name" value="Cysteine proteinases"/>
    <property type="match status" value="1"/>
</dbReference>
<comment type="caution">
    <text evidence="3">The sequence shown here is derived from an EMBL/GenBank/DDBJ whole genome shotgun (WGS) entry which is preliminary data.</text>
</comment>
<evidence type="ECO:0000313" key="3">
    <source>
        <dbReference type="EMBL" id="CAF0911787.1"/>
    </source>
</evidence>
<dbReference type="AlphaFoldDB" id="A0A814AA42"/>
<dbReference type="Pfam" id="PF08246">
    <property type="entry name" value="Inhibitor_I29"/>
    <property type="match status" value="1"/>
</dbReference>
<dbReference type="EMBL" id="CAJNOC010002090">
    <property type="protein sequence ID" value="CAF0911787.1"/>
    <property type="molecule type" value="Genomic_DNA"/>
</dbReference>
<dbReference type="Proteomes" id="UP000663879">
    <property type="component" value="Unassembled WGS sequence"/>
</dbReference>
<keyword evidence="4" id="KW-1185">Reference proteome</keyword>
<evidence type="ECO:0000256" key="1">
    <source>
        <dbReference type="SAM" id="SignalP"/>
    </source>
</evidence>
<dbReference type="OrthoDB" id="5855924at2759"/>
<gene>
    <name evidence="3" type="ORF">OXX778_LOCUS11943</name>
</gene>
<feature type="domain" description="Cathepsin propeptide inhibitor" evidence="2">
    <location>
        <begin position="24"/>
        <end position="80"/>
    </location>
</feature>
<dbReference type="SMART" id="SM00848">
    <property type="entry name" value="Inhibitor_I29"/>
    <property type="match status" value="1"/>
</dbReference>
<dbReference type="InterPro" id="IPR038765">
    <property type="entry name" value="Papain-like_cys_pep_sf"/>
</dbReference>